<accession>A0A498BY26</accession>
<evidence type="ECO:0000256" key="1">
    <source>
        <dbReference type="ARBA" id="ARBA00009080"/>
    </source>
</evidence>
<dbReference type="GO" id="GO:0016054">
    <property type="term" value="P:organic acid catabolic process"/>
    <property type="evidence" value="ECO:0007669"/>
    <property type="project" value="UniProtKB-ARBA"/>
</dbReference>
<dbReference type="PANTHER" id="PTHR43060:SF15">
    <property type="entry name" value="3-HYDROXYISOBUTYRATE DEHYDROGENASE-LIKE 1, MITOCHONDRIAL-RELATED"/>
    <property type="match status" value="1"/>
</dbReference>
<reference evidence="7 8" key="1">
    <citation type="submission" date="2018-10" db="EMBL/GenBank/DDBJ databases">
        <title>Genomic Encyclopedia of Type Strains, Phase IV (KMG-IV): sequencing the most valuable type-strain genomes for metagenomic binning, comparative biology and taxonomic classification.</title>
        <authorList>
            <person name="Goeker M."/>
        </authorList>
    </citation>
    <scope>NUCLEOTIDE SEQUENCE [LARGE SCALE GENOMIC DNA]</scope>
    <source>
        <strain evidence="7 8">DSM 12769</strain>
    </source>
</reference>
<dbReference type="EMBL" id="RCDA01000003">
    <property type="protein sequence ID" value="RLK48182.1"/>
    <property type="molecule type" value="Genomic_DNA"/>
</dbReference>
<dbReference type="InterPro" id="IPR029154">
    <property type="entry name" value="HIBADH-like_NADP-bd"/>
</dbReference>
<evidence type="ECO:0000256" key="3">
    <source>
        <dbReference type="ARBA" id="ARBA00023027"/>
    </source>
</evidence>
<comment type="similarity">
    <text evidence="1">Belongs to the HIBADH-related family.</text>
</comment>
<evidence type="ECO:0000313" key="7">
    <source>
        <dbReference type="EMBL" id="RLK48182.1"/>
    </source>
</evidence>
<dbReference type="InterPro" id="IPR002204">
    <property type="entry name" value="3-OH-isobutyrate_DH-rel_CS"/>
</dbReference>
<dbReference type="PRINTS" id="PR00076">
    <property type="entry name" value="6PGDHDRGNASE"/>
</dbReference>
<feature type="active site" evidence="4">
    <location>
        <position position="168"/>
    </location>
</feature>
<dbReference type="InterPro" id="IPR006183">
    <property type="entry name" value="Pgluconate_DH"/>
</dbReference>
<dbReference type="InterPro" id="IPR013328">
    <property type="entry name" value="6PGD_dom2"/>
</dbReference>
<dbReference type="PANTHER" id="PTHR43060">
    <property type="entry name" value="3-HYDROXYISOBUTYRATE DEHYDROGENASE-LIKE 1, MITOCHONDRIAL-RELATED"/>
    <property type="match status" value="1"/>
</dbReference>
<comment type="caution">
    <text evidence="7">The sequence shown here is derived from an EMBL/GenBank/DDBJ whole genome shotgun (WGS) entry which is preliminary data.</text>
</comment>
<organism evidence="7 8">
    <name type="scientific">Alkalispirillum mobile</name>
    <dbReference type="NCBI Taxonomy" id="85925"/>
    <lineage>
        <taxon>Bacteria</taxon>
        <taxon>Pseudomonadati</taxon>
        <taxon>Pseudomonadota</taxon>
        <taxon>Gammaproteobacteria</taxon>
        <taxon>Chromatiales</taxon>
        <taxon>Ectothiorhodospiraceae</taxon>
        <taxon>Alkalispirillum</taxon>
    </lineage>
</organism>
<keyword evidence="3" id="KW-0520">NAD</keyword>
<dbReference type="InterPro" id="IPR036291">
    <property type="entry name" value="NAD(P)-bd_dom_sf"/>
</dbReference>
<dbReference type="Pfam" id="PF03446">
    <property type="entry name" value="NAD_binding_2"/>
    <property type="match status" value="1"/>
</dbReference>
<gene>
    <name evidence="7" type="ORF">DFR31_2059</name>
</gene>
<dbReference type="Pfam" id="PF14833">
    <property type="entry name" value="NAD_binding_11"/>
    <property type="match status" value="1"/>
</dbReference>
<evidence type="ECO:0000256" key="2">
    <source>
        <dbReference type="ARBA" id="ARBA00023002"/>
    </source>
</evidence>
<dbReference type="InterPro" id="IPR006115">
    <property type="entry name" value="6PGDH_NADP-bd"/>
</dbReference>
<dbReference type="InterPro" id="IPR015815">
    <property type="entry name" value="HIBADH-related"/>
</dbReference>
<dbReference type="InterPro" id="IPR008927">
    <property type="entry name" value="6-PGluconate_DH-like_C_sf"/>
</dbReference>
<evidence type="ECO:0000313" key="8">
    <source>
        <dbReference type="Proteomes" id="UP000275461"/>
    </source>
</evidence>
<dbReference type="GO" id="GO:0004616">
    <property type="term" value="F:phosphogluconate dehydrogenase (decarboxylating) activity"/>
    <property type="evidence" value="ECO:0007669"/>
    <property type="project" value="InterPro"/>
</dbReference>
<dbReference type="SUPFAM" id="SSF48179">
    <property type="entry name" value="6-phosphogluconate dehydrogenase C-terminal domain-like"/>
    <property type="match status" value="1"/>
</dbReference>
<keyword evidence="8" id="KW-1185">Reference proteome</keyword>
<dbReference type="SUPFAM" id="SSF51735">
    <property type="entry name" value="NAD(P)-binding Rossmann-fold domains"/>
    <property type="match status" value="1"/>
</dbReference>
<dbReference type="PIRSF" id="PIRSF000103">
    <property type="entry name" value="HIBADH"/>
    <property type="match status" value="1"/>
</dbReference>
<keyword evidence="2" id="KW-0560">Oxidoreductase</keyword>
<dbReference type="Gene3D" id="1.10.1040.10">
    <property type="entry name" value="N-(1-d-carboxylethyl)-l-norvaline Dehydrogenase, domain 2"/>
    <property type="match status" value="1"/>
</dbReference>
<name>A0A498BY26_9GAMM</name>
<evidence type="ECO:0000259" key="6">
    <source>
        <dbReference type="Pfam" id="PF14833"/>
    </source>
</evidence>
<proteinExistence type="inferred from homology"/>
<sequence length="295" mass="30615">MKAGVIGLGAMGAGMAANLTKQGLLAAVWNRTYDKAVDFAGQHGVAAAADAPTVAAQCDVIVTCVSADADVLEVVDAMLPELGEGKVVVDTSTVSADTAREAAERVAATGAQFLDAPVSGGKEGAEKATMVMMVGGDEATLERVRPVLSAISRSATYMGPSGAGQVTKAVNQIMVAGINQGVTEALAFGQAQGLDMDKVIEVLSGGAAGSWFLQHRGPTMVRGVYEPGFKMALHRKDLEICRAMLENMGVALPVVEMTLKQYRPLIEGGHGDDDISGLYRSKRAMFENGGNKKSL</sequence>
<dbReference type="PROSITE" id="PS00895">
    <property type="entry name" value="3_HYDROXYISOBUT_DH"/>
    <property type="match status" value="1"/>
</dbReference>
<feature type="domain" description="3-hydroxyisobutyrate dehydrogenase-like NAD-binding" evidence="6">
    <location>
        <begin position="162"/>
        <end position="280"/>
    </location>
</feature>
<protein>
    <submittedName>
        <fullName evidence="7">3-hydroxyisobutyrate dehydrogenase-like beta-hydroxyacid dehydrogenase</fullName>
    </submittedName>
</protein>
<dbReference type="GO" id="GO:0050661">
    <property type="term" value="F:NADP binding"/>
    <property type="evidence" value="ECO:0007669"/>
    <property type="project" value="InterPro"/>
</dbReference>
<dbReference type="Gene3D" id="3.40.50.720">
    <property type="entry name" value="NAD(P)-binding Rossmann-like Domain"/>
    <property type="match status" value="1"/>
</dbReference>
<dbReference type="Proteomes" id="UP000275461">
    <property type="component" value="Unassembled WGS sequence"/>
</dbReference>
<dbReference type="AlphaFoldDB" id="A0A498BY26"/>
<evidence type="ECO:0000256" key="4">
    <source>
        <dbReference type="PIRSR" id="PIRSR000103-1"/>
    </source>
</evidence>
<dbReference type="OrthoDB" id="9786703at2"/>
<dbReference type="GO" id="GO:0051287">
    <property type="term" value="F:NAD binding"/>
    <property type="evidence" value="ECO:0007669"/>
    <property type="project" value="InterPro"/>
</dbReference>
<feature type="domain" description="6-phosphogluconate dehydrogenase NADP-binding" evidence="5">
    <location>
        <begin position="3"/>
        <end position="159"/>
    </location>
</feature>
<dbReference type="RefSeq" id="WP_121442589.1">
    <property type="nucleotide sequence ID" value="NZ_RCDA01000003.1"/>
</dbReference>
<evidence type="ECO:0000259" key="5">
    <source>
        <dbReference type="Pfam" id="PF03446"/>
    </source>
</evidence>